<dbReference type="SUPFAM" id="SSF54523">
    <property type="entry name" value="Pili subunits"/>
    <property type="match status" value="1"/>
</dbReference>
<dbReference type="InterPro" id="IPR012902">
    <property type="entry name" value="N_methyl_site"/>
</dbReference>
<dbReference type="InterPro" id="IPR045584">
    <property type="entry name" value="Pilin-like"/>
</dbReference>
<reference evidence="3" key="1">
    <citation type="journal article" date="2019" name="Int. J. Syst. Evol. Microbiol.">
        <title>The Global Catalogue of Microorganisms (GCM) 10K type strain sequencing project: providing services to taxonomists for standard genome sequencing and annotation.</title>
        <authorList>
            <consortium name="The Broad Institute Genomics Platform"/>
            <consortium name="The Broad Institute Genome Sequencing Center for Infectious Disease"/>
            <person name="Wu L."/>
            <person name="Ma J."/>
        </authorList>
    </citation>
    <scope>NUCLEOTIDE SEQUENCE [LARGE SCALE GENOMIC DNA]</scope>
    <source>
        <strain evidence="3">KCTC 42423</strain>
    </source>
</reference>
<keyword evidence="1" id="KW-0488">Methylation</keyword>
<dbReference type="EMBL" id="JBHULX010000027">
    <property type="protein sequence ID" value="MFD2591847.1"/>
    <property type="molecule type" value="Genomic_DNA"/>
</dbReference>
<evidence type="ECO:0000256" key="1">
    <source>
        <dbReference type="ARBA" id="ARBA00022481"/>
    </source>
</evidence>
<sequence>MRKVLFIKINGFNLQEMLLVLAIIGILLLIALPNFLPLIAQTKAQEAKIQLKTISNMQAQYRYLNSKYSMDFTELNYEAPKTVNSGGTANYNYEVLEATVSNFKARATAVVDFDGDGVFNVWEINEEGNPKQIIKD</sequence>
<dbReference type="Gene3D" id="3.30.700.10">
    <property type="entry name" value="Glycoprotein, Type 4 Pilin"/>
    <property type="match status" value="1"/>
</dbReference>
<keyword evidence="3" id="KW-1185">Reference proteome</keyword>
<gene>
    <name evidence="2" type="ORF">ACFSTE_13505</name>
</gene>
<evidence type="ECO:0000313" key="2">
    <source>
        <dbReference type="EMBL" id="MFD2591847.1"/>
    </source>
</evidence>
<evidence type="ECO:0000313" key="3">
    <source>
        <dbReference type="Proteomes" id="UP001597459"/>
    </source>
</evidence>
<accession>A0ABW5N8A3</accession>
<dbReference type="InterPro" id="IPR000983">
    <property type="entry name" value="Bac_GSPG_pilin"/>
</dbReference>
<dbReference type="PRINTS" id="PR00813">
    <property type="entry name" value="BCTERIALGSPG"/>
</dbReference>
<protein>
    <submittedName>
        <fullName evidence="2">Prepilin-type N-terminal cleavage/methylation domain-containing protein</fullName>
    </submittedName>
</protein>
<name>A0ABW5N8A3_9FLAO</name>
<organism evidence="2 3">
    <name type="scientific">Aquimarina hainanensis</name>
    <dbReference type="NCBI Taxonomy" id="1578017"/>
    <lineage>
        <taxon>Bacteria</taxon>
        <taxon>Pseudomonadati</taxon>
        <taxon>Bacteroidota</taxon>
        <taxon>Flavobacteriia</taxon>
        <taxon>Flavobacteriales</taxon>
        <taxon>Flavobacteriaceae</taxon>
        <taxon>Aquimarina</taxon>
    </lineage>
</organism>
<proteinExistence type="predicted"/>
<dbReference type="Proteomes" id="UP001597459">
    <property type="component" value="Unassembled WGS sequence"/>
</dbReference>
<comment type="caution">
    <text evidence="2">The sequence shown here is derived from an EMBL/GenBank/DDBJ whole genome shotgun (WGS) entry which is preliminary data.</text>
</comment>
<dbReference type="NCBIfam" id="TIGR02532">
    <property type="entry name" value="IV_pilin_GFxxxE"/>
    <property type="match status" value="1"/>
</dbReference>
<dbReference type="RefSeq" id="WP_176027596.1">
    <property type="nucleotide sequence ID" value="NZ_JBHSJV010000001.1"/>
</dbReference>